<gene>
    <name evidence="3" type="ORF">DH2020_041067</name>
</gene>
<reference evidence="3 4" key="1">
    <citation type="journal article" date="2021" name="Comput. Struct. Biotechnol. J.">
        <title>De novo genome assembly of the potent medicinal plant Rehmannia glutinosa using nanopore technology.</title>
        <authorList>
            <person name="Ma L."/>
            <person name="Dong C."/>
            <person name="Song C."/>
            <person name="Wang X."/>
            <person name="Zheng X."/>
            <person name="Niu Y."/>
            <person name="Chen S."/>
            <person name="Feng W."/>
        </authorList>
    </citation>
    <scope>NUCLEOTIDE SEQUENCE [LARGE SCALE GENOMIC DNA]</scope>
    <source>
        <strain evidence="3">DH-2019</strain>
    </source>
</reference>
<dbReference type="SUPFAM" id="SSF52058">
    <property type="entry name" value="L domain-like"/>
    <property type="match status" value="1"/>
</dbReference>
<evidence type="ECO:0000259" key="2">
    <source>
        <dbReference type="Pfam" id="PF23247"/>
    </source>
</evidence>
<feature type="domain" description="Disease resistance protein At4g27190-like leucine-rich repeats" evidence="2">
    <location>
        <begin position="127"/>
        <end position="189"/>
    </location>
</feature>
<feature type="domain" description="Disease resistance protein At4g27190-like leucine-rich repeats" evidence="2">
    <location>
        <begin position="1"/>
        <end position="54"/>
    </location>
</feature>
<keyword evidence="1" id="KW-0611">Plant defense</keyword>
<dbReference type="InterPro" id="IPR050905">
    <property type="entry name" value="Plant_NBS-LRR"/>
</dbReference>
<proteinExistence type="predicted"/>
<comment type="caution">
    <text evidence="3">The sequence shown here is derived from an EMBL/GenBank/DDBJ whole genome shotgun (WGS) entry which is preliminary data.</text>
</comment>
<evidence type="ECO:0000313" key="3">
    <source>
        <dbReference type="EMBL" id="KAK6125201.1"/>
    </source>
</evidence>
<dbReference type="PANTHER" id="PTHR33463:SF198">
    <property type="entry name" value="RPP4C3"/>
    <property type="match status" value="1"/>
</dbReference>
<dbReference type="InterPro" id="IPR032675">
    <property type="entry name" value="LRR_dom_sf"/>
</dbReference>
<organism evidence="3 4">
    <name type="scientific">Rehmannia glutinosa</name>
    <name type="common">Chinese foxglove</name>
    <dbReference type="NCBI Taxonomy" id="99300"/>
    <lineage>
        <taxon>Eukaryota</taxon>
        <taxon>Viridiplantae</taxon>
        <taxon>Streptophyta</taxon>
        <taxon>Embryophyta</taxon>
        <taxon>Tracheophyta</taxon>
        <taxon>Spermatophyta</taxon>
        <taxon>Magnoliopsida</taxon>
        <taxon>eudicotyledons</taxon>
        <taxon>Gunneridae</taxon>
        <taxon>Pentapetalae</taxon>
        <taxon>asterids</taxon>
        <taxon>lamiids</taxon>
        <taxon>Lamiales</taxon>
        <taxon>Orobanchaceae</taxon>
        <taxon>Rehmannieae</taxon>
        <taxon>Rehmannia</taxon>
    </lineage>
</organism>
<dbReference type="PANTHER" id="PTHR33463">
    <property type="entry name" value="NB-ARC DOMAIN-CONTAINING PROTEIN-RELATED"/>
    <property type="match status" value="1"/>
</dbReference>
<dbReference type="InterPro" id="IPR057135">
    <property type="entry name" value="At4g27190-like_LRR"/>
</dbReference>
<dbReference type="EMBL" id="JABTTQ020002261">
    <property type="protein sequence ID" value="KAK6125201.1"/>
    <property type="molecule type" value="Genomic_DNA"/>
</dbReference>
<dbReference type="Proteomes" id="UP001318860">
    <property type="component" value="Unassembled WGS sequence"/>
</dbReference>
<protein>
    <recommendedName>
        <fullName evidence="2">Disease resistance protein At4g27190-like leucine-rich repeats domain-containing protein</fullName>
    </recommendedName>
</protein>
<evidence type="ECO:0000313" key="4">
    <source>
        <dbReference type="Proteomes" id="UP001318860"/>
    </source>
</evidence>
<evidence type="ECO:0000256" key="1">
    <source>
        <dbReference type="ARBA" id="ARBA00022821"/>
    </source>
</evidence>
<keyword evidence="4" id="KW-1185">Reference proteome</keyword>
<name>A0ABR0UTA2_REHGL</name>
<dbReference type="Pfam" id="PF23247">
    <property type="entry name" value="LRR_RPS2"/>
    <property type="match status" value="2"/>
</dbReference>
<sequence length="315" mass="36235">MPTLLHLWKNPEQTSPLINLKSIDIRNCKILCYLFTLSVARSLVHLEELRILFCGMMKEVLFNDLNSEVSGSIAFPRLKKLILNSLSSLMFFCRGIESMQFPQLEFFSIRICQSSKAFFLEMVGFDSLKEVCLHGLDDTISQIWSLKIPTSHFSQLQKLQICACNKLKNLFSPSTARALVNLKELDIKDSLMMMQVTMNVSKETEKTLFPSLERILLWRLRSLRSFCQWKQDLELPSLRHVNICMCPEMRIFSLGFMSTPKLQHLEVDNELVEIKDINGAIGRNFRAKLEHGTSSSSTASKRTGKEKVLKLNMLF</sequence>
<dbReference type="Gene3D" id="3.80.10.10">
    <property type="entry name" value="Ribonuclease Inhibitor"/>
    <property type="match status" value="2"/>
</dbReference>
<accession>A0ABR0UTA2</accession>